<dbReference type="NCBIfam" id="TIGR03411">
    <property type="entry name" value="urea_trans_UrtD"/>
    <property type="match status" value="1"/>
</dbReference>
<evidence type="ECO:0000256" key="2">
    <source>
        <dbReference type="ARBA" id="ARBA00022741"/>
    </source>
</evidence>
<dbReference type="RefSeq" id="WP_245960989.1">
    <property type="nucleotide sequence ID" value="NZ_RAPK01000010.1"/>
</dbReference>
<feature type="domain" description="ABC transporter" evidence="4">
    <location>
        <begin position="16"/>
        <end position="256"/>
    </location>
</feature>
<evidence type="ECO:0000259" key="4">
    <source>
        <dbReference type="PROSITE" id="PS50893"/>
    </source>
</evidence>
<dbReference type="PANTHER" id="PTHR45772:SF8">
    <property type="entry name" value="HIGH-AFFINITY BRANCHED-CHAIN AMINO ACID TRANSPORT ATP-BINDING PROTEIN"/>
    <property type="match status" value="1"/>
</dbReference>
<sequence length="263" mass="29686">MKKQNNKQDQPLTSILKCRDVLVKFGDFTALDRFSFGMADKEIHFLIGPNGAGKTTFLDVLCGLTKMSDGSITFQKNYSIDDKKEFEIARKGIGRKFQAPSIFPHLTVQENLEVAMKQEKGVFSMLRAKMTKKQKEKIDRQLEIIGLAGKRDILAGGLSHGQKQWLEIGMVMMQEPELLLLDEPIAGMTEEEEEKTGSLLRELKQDCSLIVVEHDMDFVREYAEKVTVMHEGTLLSEGTMEEIQQNDKVREVYLGSKGADAHA</sequence>
<dbReference type="AlphaFoldDB" id="A0A419UZY6"/>
<dbReference type="Pfam" id="PF00005">
    <property type="entry name" value="ABC_tran"/>
    <property type="match status" value="1"/>
</dbReference>
<dbReference type="EMBL" id="RAPK01000010">
    <property type="protein sequence ID" value="RKD71231.1"/>
    <property type="molecule type" value="Genomic_DNA"/>
</dbReference>
<dbReference type="FunFam" id="3.40.50.300:FF:000421">
    <property type="entry name" value="Branched-chain amino acid ABC transporter ATP-binding protein"/>
    <property type="match status" value="1"/>
</dbReference>
<keyword evidence="2" id="KW-0547">Nucleotide-binding</keyword>
<dbReference type="InterPro" id="IPR032823">
    <property type="entry name" value="BCA_ABC_TP_C"/>
</dbReference>
<evidence type="ECO:0000313" key="5">
    <source>
        <dbReference type="EMBL" id="RKD71231.1"/>
    </source>
</evidence>
<dbReference type="SUPFAM" id="SSF52540">
    <property type="entry name" value="P-loop containing nucleoside triphosphate hydrolases"/>
    <property type="match status" value="1"/>
</dbReference>
<comment type="caution">
    <text evidence="5">The sequence shown here is derived from an EMBL/GenBank/DDBJ whole genome shotgun (WGS) entry which is preliminary data.</text>
</comment>
<reference evidence="5 6" key="1">
    <citation type="submission" date="2018-09" db="EMBL/GenBank/DDBJ databases">
        <title>Genomic Encyclopedia of Archaeal and Bacterial Type Strains, Phase II (KMG-II): from individual species to whole genera.</title>
        <authorList>
            <person name="Goeker M."/>
        </authorList>
    </citation>
    <scope>NUCLEOTIDE SEQUENCE [LARGE SCALE GENOMIC DNA]</scope>
    <source>
        <strain evidence="5 6">DSM 17008</strain>
    </source>
</reference>
<dbReference type="InterPro" id="IPR051120">
    <property type="entry name" value="ABC_AA/LPS_Transport"/>
</dbReference>
<dbReference type="GO" id="GO:0005886">
    <property type="term" value="C:plasma membrane"/>
    <property type="evidence" value="ECO:0007669"/>
    <property type="project" value="TreeGrafter"/>
</dbReference>
<protein>
    <submittedName>
        <fullName evidence="5">Urea ABC transporter ATP-binding protein</fullName>
    </submittedName>
</protein>
<gene>
    <name evidence="5" type="ORF">ATL39_2627</name>
</gene>
<evidence type="ECO:0000256" key="1">
    <source>
        <dbReference type="ARBA" id="ARBA00022448"/>
    </source>
</evidence>
<dbReference type="Pfam" id="PF12399">
    <property type="entry name" value="BCA_ABC_TP_C"/>
    <property type="match status" value="1"/>
</dbReference>
<dbReference type="GO" id="GO:0005524">
    <property type="term" value="F:ATP binding"/>
    <property type="evidence" value="ECO:0007669"/>
    <property type="project" value="UniProtKB-KW"/>
</dbReference>
<accession>A0A419UZY6</accession>
<proteinExistence type="predicted"/>
<keyword evidence="1" id="KW-0813">Transport</keyword>
<name>A0A419UZY6_9BACL</name>
<dbReference type="InterPro" id="IPR003439">
    <property type="entry name" value="ABC_transporter-like_ATP-bd"/>
</dbReference>
<dbReference type="CDD" id="cd03219">
    <property type="entry name" value="ABC_Mj1267_LivG_branched"/>
    <property type="match status" value="1"/>
</dbReference>
<keyword evidence="6" id="KW-1185">Reference proteome</keyword>
<dbReference type="Proteomes" id="UP000285120">
    <property type="component" value="Unassembled WGS sequence"/>
</dbReference>
<dbReference type="PANTHER" id="PTHR45772">
    <property type="entry name" value="CONSERVED COMPONENT OF ABC TRANSPORTER FOR NATURAL AMINO ACIDS-RELATED"/>
    <property type="match status" value="1"/>
</dbReference>
<evidence type="ECO:0000256" key="3">
    <source>
        <dbReference type="ARBA" id="ARBA00022840"/>
    </source>
</evidence>
<dbReference type="PROSITE" id="PS50893">
    <property type="entry name" value="ABC_TRANSPORTER_2"/>
    <property type="match status" value="1"/>
</dbReference>
<organism evidence="5 6">
    <name type="scientific">Sinobaca qinghaiensis</name>
    <dbReference type="NCBI Taxonomy" id="342944"/>
    <lineage>
        <taxon>Bacteria</taxon>
        <taxon>Bacillati</taxon>
        <taxon>Bacillota</taxon>
        <taxon>Bacilli</taxon>
        <taxon>Bacillales</taxon>
        <taxon>Sporolactobacillaceae</taxon>
        <taxon>Sinobaca</taxon>
    </lineage>
</organism>
<evidence type="ECO:0000313" key="6">
    <source>
        <dbReference type="Proteomes" id="UP000285120"/>
    </source>
</evidence>
<dbReference type="InterPro" id="IPR027417">
    <property type="entry name" value="P-loop_NTPase"/>
</dbReference>
<dbReference type="GO" id="GO:0016887">
    <property type="term" value="F:ATP hydrolysis activity"/>
    <property type="evidence" value="ECO:0007669"/>
    <property type="project" value="InterPro"/>
</dbReference>
<keyword evidence="3 5" id="KW-0067">ATP-binding</keyword>
<dbReference type="Gene3D" id="3.40.50.300">
    <property type="entry name" value="P-loop containing nucleotide triphosphate hydrolases"/>
    <property type="match status" value="1"/>
</dbReference>
<dbReference type="InterPro" id="IPR017781">
    <property type="entry name" value="ABC_transptr_urea_ATP-bd_UrtD"/>
</dbReference>